<dbReference type="PANTHER" id="PTHR43271">
    <property type="entry name" value="BLL2771 PROTEIN"/>
    <property type="match status" value="1"/>
</dbReference>
<dbReference type="KEGG" id="rfo:REIFOR_00162"/>
<feature type="transmembrane region" description="Helical" evidence="8">
    <location>
        <begin position="249"/>
        <end position="267"/>
    </location>
</feature>
<evidence type="ECO:0000256" key="5">
    <source>
        <dbReference type="ARBA" id="ARBA00022692"/>
    </source>
</evidence>
<comment type="subcellular location">
    <subcellularLocation>
        <location evidence="1">Cell membrane</location>
        <topology evidence="1">Multi-pass membrane protein</topology>
    </subcellularLocation>
</comment>
<keyword evidence="3" id="KW-0813">Transport</keyword>
<feature type="transmembrane region" description="Helical" evidence="8">
    <location>
        <begin position="358"/>
        <end position="378"/>
    </location>
</feature>
<comment type="similarity">
    <text evidence="2">Belongs to the major facilitator superfamily.</text>
</comment>
<dbReference type="OrthoDB" id="63984at2"/>
<dbReference type="InterPro" id="IPR036259">
    <property type="entry name" value="MFS_trans_sf"/>
</dbReference>
<evidence type="ECO:0000256" key="8">
    <source>
        <dbReference type="SAM" id="Phobius"/>
    </source>
</evidence>
<evidence type="ECO:0000313" key="10">
    <source>
        <dbReference type="EMBL" id="ATX75339.1"/>
    </source>
</evidence>
<feature type="transmembrane region" description="Helical" evidence="8">
    <location>
        <begin position="134"/>
        <end position="157"/>
    </location>
</feature>
<dbReference type="InterPro" id="IPR011701">
    <property type="entry name" value="MFS"/>
</dbReference>
<dbReference type="CDD" id="cd17324">
    <property type="entry name" value="MFS_NepI_like"/>
    <property type="match status" value="1"/>
</dbReference>
<feature type="transmembrane region" description="Helical" evidence="8">
    <location>
        <begin position="47"/>
        <end position="67"/>
    </location>
</feature>
<protein>
    <submittedName>
        <fullName evidence="10">MFS transporter</fullName>
    </submittedName>
</protein>
<keyword evidence="5 8" id="KW-0812">Transmembrane</keyword>
<feature type="transmembrane region" description="Helical" evidence="8">
    <location>
        <begin position="100"/>
        <end position="122"/>
    </location>
</feature>
<evidence type="ECO:0000256" key="4">
    <source>
        <dbReference type="ARBA" id="ARBA00022475"/>
    </source>
</evidence>
<organism evidence="10 11">
    <name type="scientific">Reinekea forsetii</name>
    <dbReference type="NCBI Taxonomy" id="1336806"/>
    <lineage>
        <taxon>Bacteria</taxon>
        <taxon>Pseudomonadati</taxon>
        <taxon>Pseudomonadota</taxon>
        <taxon>Gammaproteobacteria</taxon>
        <taxon>Oceanospirillales</taxon>
        <taxon>Saccharospirillaceae</taxon>
        <taxon>Reinekea</taxon>
    </lineage>
</organism>
<evidence type="ECO:0000256" key="7">
    <source>
        <dbReference type="ARBA" id="ARBA00023136"/>
    </source>
</evidence>
<reference evidence="10 11" key="1">
    <citation type="journal article" date="2017" name="Environ. Microbiol.">
        <title>Genomic and physiological analyses of 'Reinekea forsetii' reveal a versatile opportunistic lifestyle during spring algae blooms.</title>
        <authorList>
            <person name="Avci B."/>
            <person name="Hahnke R.L."/>
            <person name="Chafee M."/>
            <person name="Fischer T."/>
            <person name="Gruber-Vodicka H."/>
            <person name="Tegetmeyer H.E."/>
            <person name="Harder J."/>
            <person name="Fuchs B.M."/>
            <person name="Amann R.I."/>
            <person name="Teeling H."/>
        </authorList>
    </citation>
    <scope>NUCLEOTIDE SEQUENCE [LARGE SCALE GENOMIC DNA]</scope>
    <source>
        <strain evidence="10 11">Hel1_31_D35</strain>
    </source>
</reference>
<dbReference type="InterPro" id="IPR020846">
    <property type="entry name" value="MFS_dom"/>
</dbReference>
<dbReference type="Gene3D" id="1.20.1250.20">
    <property type="entry name" value="MFS general substrate transporter like domains"/>
    <property type="match status" value="1"/>
</dbReference>
<keyword evidence="11" id="KW-1185">Reference proteome</keyword>
<keyword evidence="4" id="KW-1003">Cell membrane</keyword>
<dbReference type="AlphaFoldDB" id="A0A2K8KMG9"/>
<evidence type="ECO:0000256" key="3">
    <source>
        <dbReference type="ARBA" id="ARBA00022448"/>
    </source>
</evidence>
<keyword evidence="6 8" id="KW-1133">Transmembrane helix</keyword>
<dbReference type="Proteomes" id="UP000229757">
    <property type="component" value="Chromosome"/>
</dbReference>
<evidence type="ECO:0000256" key="6">
    <source>
        <dbReference type="ARBA" id="ARBA00022989"/>
    </source>
</evidence>
<proteinExistence type="inferred from homology"/>
<dbReference type="PANTHER" id="PTHR43271:SF2">
    <property type="entry name" value="BLL2771 PROTEIN"/>
    <property type="match status" value="1"/>
</dbReference>
<feature type="transmembrane region" description="Helical" evidence="8">
    <location>
        <begin position="274"/>
        <end position="292"/>
    </location>
</feature>
<dbReference type="PROSITE" id="PS50850">
    <property type="entry name" value="MFS"/>
    <property type="match status" value="1"/>
</dbReference>
<feature type="transmembrane region" description="Helical" evidence="8">
    <location>
        <begin position="163"/>
        <end position="184"/>
    </location>
</feature>
<dbReference type="EMBL" id="CP011797">
    <property type="protein sequence ID" value="ATX75339.1"/>
    <property type="molecule type" value="Genomic_DNA"/>
</dbReference>
<dbReference type="GO" id="GO:0022857">
    <property type="term" value="F:transmembrane transporter activity"/>
    <property type="evidence" value="ECO:0007669"/>
    <property type="project" value="InterPro"/>
</dbReference>
<feature type="transmembrane region" description="Helical" evidence="8">
    <location>
        <begin position="298"/>
        <end position="319"/>
    </location>
</feature>
<dbReference type="RefSeq" id="WP_100255752.1">
    <property type="nucleotide sequence ID" value="NZ_CP011797.1"/>
</dbReference>
<name>A0A2K8KMG9_9GAMM</name>
<dbReference type="SUPFAM" id="SSF103473">
    <property type="entry name" value="MFS general substrate transporter"/>
    <property type="match status" value="1"/>
</dbReference>
<gene>
    <name evidence="10" type="ORF">REIFOR_00162</name>
</gene>
<feature type="domain" description="Major facilitator superfamily (MFS) profile" evidence="9">
    <location>
        <begin position="8"/>
        <end position="381"/>
    </location>
</feature>
<feature type="transmembrane region" description="Helical" evidence="8">
    <location>
        <begin position="74"/>
        <end position="94"/>
    </location>
</feature>
<evidence type="ECO:0000256" key="2">
    <source>
        <dbReference type="ARBA" id="ARBA00008335"/>
    </source>
</evidence>
<feature type="transmembrane region" description="Helical" evidence="8">
    <location>
        <begin position="331"/>
        <end position="352"/>
    </location>
</feature>
<feature type="transmembrane region" description="Helical" evidence="8">
    <location>
        <begin position="208"/>
        <end position="229"/>
    </location>
</feature>
<evidence type="ECO:0000313" key="11">
    <source>
        <dbReference type="Proteomes" id="UP000229757"/>
    </source>
</evidence>
<evidence type="ECO:0000259" key="9">
    <source>
        <dbReference type="PROSITE" id="PS50850"/>
    </source>
</evidence>
<dbReference type="Pfam" id="PF07690">
    <property type="entry name" value="MFS_1"/>
    <property type="match status" value="1"/>
</dbReference>
<accession>A0A2K8KMG9</accession>
<feature type="transmembrane region" description="Helical" evidence="8">
    <location>
        <begin position="7"/>
        <end position="27"/>
    </location>
</feature>
<keyword evidence="7 8" id="KW-0472">Membrane</keyword>
<dbReference type="GO" id="GO:0005886">
    <property type="term" value="C:plasma membrane"/>
    <property type="evidence" value="ECO:0007669"/>
    <property type="project" value="UniProtKB-SubCell"/>
</dbReference>
<sequence>MPAFPYLRLQLMVFALVSAAFTNIYLAQPVLPMVQAQFGIDIAGVSWAVSAVILGMALANLPFGLLVDRWPIQPIILVGGLMVAGAGLVCALTDSFPVLIAARFVQGLFIPALTTSIAAYLGKTLPIEKLSVVMGSYVAATVLGGLGGRLMGGWLFPADDWRYAFMATAILTVLTTVIAVVGLPKPSNAGPHVKSTLSYGQLLAQWPLVRYFICAAGSFAVFSSVFNYLPFRLADAPFGWSTEATTTLYLVYIMGIFMAPLAGRWSVRFGSRATLVAGSLVLLLALLLLQLASLIAVVVGLTAVCAGFFCVHAAAVGALNRSLTSGHGRANALYVLFYYVGGWLGISLNGLLYQHWGWTGVIGLSLLLVLIPLTVGLTERRHPA</sequence>
<evidence type="ECO:0000256" key="1">
    <source>
        <dbReference type="ARBA" id="ARBA00004651"/>
    </source>
</evidence>